<comment type="subcellular location">
    <subcellularLocation>
        <location evidence="1">Cell membrane</location>
        <topology evidence="1">Multi-pass membrane protein</topology>
    </subcellularLocation>
</comment>
<feature type="transmembrane region" description="Helical" evidence="7">
    <location>
        <begin position="330"/>
        <end position="347"/>
    </location>
</feature>
<accession>A0ABQ3XY59</accession>
<protein>
    <submittedName>
        <fullName evidence="9">MFS transporter</fullName>
    </submittedName>
</protein>
<feature type="domain" description="Major facilitator superfamily (MFS) profile" evidence="8">
    <location>
        <begin position="10"/>
        <end position="462"/>
    </location>
</feature>
<evidence type="ECO:0000313" key="9">
    <source>
        <dbReference type="EMBL" id="GID72679.1"/>
    </source>
</evidence>
<comment type="caution">
    <text evidence="9">The sequence shown here is derived from an EMBL/GenBank/DDBJ whole genome shotgun (WGS) entry which is preliminary data.</text>
</comment>
<evidence type="ECO:0000256" key="2">
    <source>
        <dbReference type="ARBA" id="ARBA00022448"/>
    </source>
</evidence>
<organism evidence="9 10">
    <name type="scientific">Paractinoplanes deccanensis</name>
    <dbReference type="NCBI Taxonomy" id="113561"/>
    <lineage>
        <taxon>Bacteria</taxon>
        <taxon>Bacillati</taxon>
        <taxon>Actinomycetota</taxon>
        <taxon>Actinomycetes</taxon>
        <taxon>Micromonosporales</taxon>
        <taxon>Micromonosporaceae</taxon>
        <taxon>Paractinoplanes</taxon>
    </lineage>
</organism>
<dbReference type="InterPro" id="IPR020846">
    <property type="entry name" value="MFS_dom"/>
</dbReference>
<keyword evidence="10" id="KW-1185">Reference proteome</keyword>
<dbReference type="Pfam" id="PF07690">
    <property type="entry name" value="MFS_1"/>
    <property type="match status" value="1"/>
</dbReference>
<dbReference type="Proteomes" id="UP000609879">
    <property type="component" value="Unassembled WGS sequence"/>
</dbReference>
<keyword evidence="3" id="KW-1003">Cell membrane</keyword>
<dbReference type="InterPro" id="IPR011701">
    <property type="entry name" value="MFS"/>
</dbReference>
<keyword evidence="4 7" id="KW-0812">Transmembrane</keyword>
<evidence type="ECO:0000259" key="8">
    <source>
        <dbReference type="PROSITE" id="PS50850"/>
    </source>
</evidence>
<feature type="transmembrane region" description="Helical" evidence="7">
    <location>
        <begin position="46"/>
        <end position="63"/>
    </location>
</feature>
<feature type="transmembrane region" description="Helical" evidence="7">
    <location>
        <begin position="196"/>
        <end position="216"/>
    </location>
</feature>
<dbReference type="CDD" id="cd17321">
    <property type="entry name" value="MFS_MMR_MDR_like"/>
    <property type="match status" value="1"/>
</dbReference>
<feature type="transmembrane region" description="Helical" evidence="7">
    <location>
        <begin position="266"/>
        <end position="287"/>
    </location>
</feature>
<name>A0ABQ3XY59_9ACTN</name>
<keyword evidence="6 7" id="KW-0472">Membrane</keyword>
<evidence type="ECO:0000256" key="5">
    <source>
        <dbReference type="ARBA" id="ARBA00022989"/>
    </source>
</evidence>
<evidence type="ECO:0000256" key="3">
    <source>
        <dbReference type="ARBA" id="ARBA00022475"/>
    </source>
</evidence>
<dbReference type="Gene3D" id="1.20.1720.10">
    <property type="entry name" value="Multidrug resistance protein D"/>
    <property type="match status" value="1"/>
</dbReference>
<dbReference type="RefSeq" id="WP_203760620.1">
    <property type="nucleotide sequence ID" value="NZ_BAAABO010000006.1"/>
</dbReference>
<feature type="transmembrane region" description="Helical" evidence="7">
    <location>
        <begin position="299"/>
        <end position="318"/>
    </location>
</feature>
<feature type="transmembrane region" description="Helical" evidence="7">
    <location>
        <begin position="440"/>
        <end position="461"/>
    </location>
</feature>
<keyword evidence="2" id="KW-0813">Transport</keyword>
<keyword evidence="5 7" id="KW-1133">Transmembrane helix</keyword>
<dbReference type="EMBL" id="BOMI01000021">
    <property type="protein sequence ID" value="GID72679.1"/>
    <property type="molecule type" value="Genomic_DNA"/>
</dbReference>
<reference evidence="9 10" key="1">
    <citation type="submission" date="2021-01" db="EMBL/GenBank/DDBJ databases">
        <title>Whole genome shotgun sequence of Actinoplanes deccanensis NBRC 13994.</title>
        <authorList>
            <person name="Komaki H."/>
            <person name="Tamura T."/>
        </authorList>
    </citation>
    <scope>NUCLEOTIDE SEQUENCE [LARGE SCALE GENOMIC DNA]</scope>
    <source>
        <strain evidence="9 10">NBRC 13994</strain>
    </source>
</reference>
<sequence length="475" mass="47254">MSRTPHPALVLAAACVCQALVVLDVTLVNVALPSVAADLGFTPAGLSWVVNAYTLALGGLLLLGGRFADLVGHRAAMFSGLGLFGAASVLGGLAQSPGELIAARAAQGVAGAVLAPLSLTVIMVTFPEGTARSRAIGVWSMVAAGGSALGVLLGGALTQGLSWRWVLLINVPIALAALLLAAFSVRGTRTSPAGRLDVAGAVLVTAAVTALVHGTIQAAERGWGSAAALSSFAVALLAGAAFAGWELRVAPAPLVRFGVLRSRPVWVANVIVLFLGGTTVAGFYFASLYLQDVLHYTPLRAGAAFLPFCLGTVVGAMSSGPLTGRLGARAVMTGGLVLGAAGMVLFSRADADSTFLDGFLLPSVLASIGIGWCMVANTTLATTGAAPGEAGLVSGLLNAGRQIGGSLSLAVLTTVALAAAEHSGATSLAGARAAGYSRAFLVTAGFVLVAALVAAAATPSVTSSVRKAKQVALRQ</sequence>
<dbReference type="InterPro" id="IPR036259">
    <property type="entry name" value="MFS_trans_sf"/>
</dbReference>
<gene>
    <name evidence="9" type="ORF">Ade02nite_13200</name>
</gene>
<dbReference type="PANTHER" id="PTHR42718">
    <property type="entry name" value="MAJOR FACILITATOR SUPERFAMILY MULTIDRUG TRANSPORTER MFSC"/>
    <property type="match status" value="1"/>
</dbReference>
<dbReference type="PROSITE" id="PS50850">
    <property type="entry name" value="MFS"/>
    <property type="match status" value="1"/>
</dbReference>
<feature type="transmembrane region" description="Helical" evidence="7">
    <location>
        <begin position="138"/>
        <end position="157"/>
    </location>
</feature>
<feature type="transmembrane region" description="Helical" evidence="7">
    <location>
        <begin position="106"/>
        <end position="126"/>
    </location>
</feature>
<evidence type="ECO:0000256" key="6">
    <source>
        <dbReference type="ARBA" id="ARBA00023136"/>
    </source>
</evidence>
<evidence type="ECO:0000256" key="4">
    <source>
        <dbReference type="ARBA" id="ARBA00022692"/>
    </source>
</evidence>
<feature type="transmembrane region" description="Helical" evidence="7">
    <location>
        <begin position="222"/>
        <end position="245"/>
    </location>
</feature>
<dbReference type="SUPFAM" id="SSF103473">
    <property type="entry name" value="MFS general substrate transporter"/>
    <property type="match status" value="1"/>
</dbReference>
<evidence type="ECO:0000313" key="10">
    <source>
        <dbReference type="Proteomes" id="UP000609879"/>
    </source>
</evidence>
<feature type="transmembrane region" description="Helical" evidence="7">
    <location>
        <begin position="75"/>
        <end position="94"/>
    </location>
</feature>
<feature type="transmembrane region" description="Helical" evidence="7">
    <location>
        <begin position="163"/>
        <end position="184"/>
    </location>
</feature>
<feature type="transmembrane region" description="Helical" evidence="7">
    <location>
        <begin position="403"/>
        <end position="420"/>
    </location>
</feature>
<proteinExistence type="predicted"/>
<dbReference type="PROSITE" id="PS51257">
    <property type="entry name" value="PROKAR_LIPOPROTEIN"/>
    <property type="match status" value="1"/>
</dbReference>
<evidence type="ECO:0000256" key="1">
    <source>
        <dbReference type="ARBA" id="ARBA00004651"/>
    </source>
</evidence>
<feature type="transmembrane region" description="Helical" evidence="7">
    <location>
        <begin position="359"/>
        <end position="382"/>
    </location>
</feature>
<evidence type="ECO:0000256" key="7">
    <source>
        <dbReference type="SAM" id="Phobius"/>
    </source>
</evidence>
<dbReference type="PANTHER" id="PTHR42718:SF46">
    <property type="entry name" value="BLR6921 PROTEIN"/>
    <property type="match status" value="1"/>
</dbReference>
<dbReference type="Gene3D" id="1.20.1250.20">
    <property type="entry name" value="MFS general substrate transporter like domains"/>
    <property type="match status" value="1"/>
</dbReference>